<dbReference type="SUPFAM" id="SSF50494">
    <property type="entry name" value="Trypsin-like serine proteases"/>
    <property type="match status" value="1"/>
</dbReference>
<dbReference type="AlphaFoldDB" id="A0A2C9L4D2"/>
<proteinExistence type="predicted"/>
<protein>
    <submittedName>
        <fullName evidence="1">Uncharacterized protein</fullName>
    </submittedName>
</protein>
<evidence type="ECO:0000313" key="1">
    <source>
        <dbReference type="EnsemblMetazoa" id="BGLB026784-PA"/>
    </source>
</evidence>
<dbReference type="EnsemblMetazoa" id="BGLB026784-RA">
    <property type="protein sequence ID" value="BGLB026784-PA"/>
    <property type="gene ID" value="BGLB026784"/>
</dbReference>
<evidence type="ECO:0000313" key="2">
    <source>
        <dbReference type="Proteomes" id="UP000076420"/>
    </source>
</evidence>
<dbReference type="VEuPathDB" id="VectorBase:BGLAX_041437"/>
<dbReference type="OrthoDB" id="6045352at2759"/>
<dbReference type="Proteomes" id="UP000076420">
    <property type="component" value="Unassembled WGS sequence"/>
</dbReference>
<sequence>MNNSYTRRLIKHSFNGDHETQLSECGEANLHKYLMDCKKNPGHSKFIPVGSFTLEHLPEGHHDDSLYNFIKATADLTVKVMVKMTSPRRPEQYPFYSIRGNTNLRTGSGILCGLQQYTDSEYRQLQQYTDSEYSQLQQYGDSEYSQNLGPHSVLSLKCPCKRCQHSDSPACQWWKITVVTTAHVIFDDIEASHTSLRLFYDMDDCPVVVVDTVKIIHTDIIADISWLICLTCDKSIGHKLSQTFEKFNTHIWKVRKKYLATRNIDRLAFIVSHPHGCSKQISFGSWLDKRQVGKYHFQNKFTYTTCTCPGSSGAAVHCVGYDWCGYHLVLHSGSMRSGLNYSTSGFVY</sequence>
<dbReference type="VEuPathDB" id="VectorBase:BGLB026784"/>
<dbReference type="KEGG" id="bgt:106068337"/>
<dbReference type="InterPro" id="IPR009003">
    <property type="entry name" value="Peptidase_S1_PA"/>
</dbReference>
<accession>A0A2C9L4D2</accession>
<name>A0A2C9L4D2_BIOGL</name>
<gene>
    <name evidence="1" type="primary">106068337</name>
</gene>
<reference evidence="1" key="1">
    <citation type="submission" date="2020-05" db="UniProtKB">
        <authorList>
            <consortium name="EnsemblMetazoa"/>
        </authorList>
    </citation>
    <scope>IDENTIFICATION</scope>
    <source>
        <strain evidence="1">BB02</strain>
    </source>
</reference>
<organism evidence="1 2">
    <name type="scientific">Biomphalaria glabrata</name>
    <name type="common">Bloodfluke planorb</name>
    <name type="synonym">Freshwater snail</name>
    <dbReference type="NCBI Taxonomy" id="6526"/>
    <lineage>
        <taxon>Eukaryota</taxon>
        <taxon>Metazoa</taxon>
        <taxon>Spiralia</taxon>
        <taxon>Lophotrochozoa</taxon>
        <taxon>Mollusca</taxon>
        <taxon>Gastropoda</taxon>
        <taxon>Heterobranchia</taxon>
        <taxon>Euthyneura</taxon>
        <taxon>Panpulmonata</taxon>
        <taxon>Hygrophila</taxon>
        <taxon>Lymnaeoidea</taxon>
        <taxon>Planorbidae</taxon>
        <taxon>Biomphalaria</taxon>
    </lineage>
</organism>